<evidence type="ECO:0000259" key="7">
    <source>
        <dbReference type="Pfam" id="PF00483"/>
    </source>
</evidence>
<dbReference type="GO" id="GO:0019134">
    <property type="term" value="F:glucosamine-1-phosphate N-acetyltransferase activity"/>
    <property type="evidence" value="ECO:0007669"/>
    <property type="project" value="UniProtKB-EC"/>
</dbReference>
<dbReference type="InterPro" id="IPR005835">
    <property type="entry name" value="NTP_transferase_dom"/>
</dbReference>
<dbReference type="Gene3D" id="3.90.550.10">
    <property type="entry name" value="Spore Coat Polysaccharide Biosynthesis Protein SpsA, Chain A"/>
    <property type="match status" value="1"/>
</dbReference>
<keyword evidence="3" id="KW-0012">Acyltransferase</keyword>
<comment type="caution">
    <text evidence="8">The sequence shown here is derived from an EMBL/GenBank/DDBJ whole genome shotgun (WGS) entry which is preliminary data.</text>
</comment>
<organism evidence="8 9">
    <name type="scientific">Candidatus Berkelbacteria bacterium Licking1014_96</name>
    <dbReference type="NCBI Taxonomy" id="2017149"/>
    <lineage>
        <taxon>Bacteria</taxon>
        <taxon>Candidatus Berkelbacteria</taxon>
    </lineage>
</organism>
<dbReference type="PANTHER" id="PTHR43584:SF3">
    <property type="entry name" value="BIFUNCTIONAL PROTEIN GLMU"/>
    <property type="match status" value="1"/>
</dbReference>
<reference evidence="8 9" key="1">
    <citation type="submission" date="2017-07" db="EMBL/GenBank/DDBJ databases">
        <title>Mechanisms for carbon and nitrogen cycling indicate functional differentiation within the Candidate Phyla Radiation.</title>
        <authorList>
            <person name="Danczak R.E."/>
            <person name="Johnston M.D."/>
            <person name="Kenah C."/>
            <person name="Slattery M."/>
            <person name="Wrighton K.C."/>
            <person name="Wilkins M.J."/>
        </authorList>
    </citation>
    <scope>NUCLEOTIDE SEQUENCE [LARGE SCALE GENOMIC DNA]</scope>
    <source>
        <strain evidence="8">Licking1014_96</strain>
    </source>
</reference>
<comment type="catalytic activity">
    <reaction evidence="5">
        <text>N-acetyl-alpha-D-glucosamine 1-phosphate + UTP + H(+) = UDP-N-acetyl-alpha-D-glucosamine + diphosphate</text>
        <dbReference type="Rhea" id="RHEA:13509"/>
        <dbReference type="ChEBI" id="CHEBI:15378"/>
        <dbReference type="ChEBI" id="CHEBI:33019"/>
        <dbReference type="ChEBI" id="CHEBI:46398"/>
        <dbReference type="ChEBI" id="CHEBI:57705"/>
        <dbReference type="ChEBI" id="CHEBI:57776"/>
        <dbReference type="EC" id="2.7.7.23"/>
    </reaction>
</comment>
<comment type="function">
    <text evidence="6">Catalyzes the last two sequential reactions in the de novo biosynthetic pathway for UDP-N-acetylglucosamine (UDP-GlcNAc). The C-terminal domain catalyzes the transfer of acetyl group from acetyl coenzyme A to glucosamine-1-phosphate (GlcN-1-P) to produce N-acetylglucosamine-1-phosphate (GlcNAc-1-P), which is converted into UDP-GlcNAc by the transfer of uridine 5-monophosphate (from uridine 5-triphosphate), a reaction catalyzed by the N-terminal domain.</text>
</comment>
<evidence type="ECO:0000256" key="5">
    <source>
        <dbReference type="ARBA" id="ARBA00048493"/>
    </source>
</evidence>
<dbReference type="SUPFAM" id="SSF53448">
    <property type="entry name" value="Nucleotide-diphospho-sugar transferases"/>
    <property type="match status" value="1"/>
</dbReference>
<dbReference type="CDD" id="cd02540">
    <property type="entry name" value="GT2_GlmU_N_bac"/>
    <property type="match status" value="1"/>
</dbReference>
<evidence type="ECO:0000256" key="2">
    <source>
        <dbReference type="ARBA" id="ARBA00022695"/>
    </source>
</evidence>
<evidence type="ECO:0000313" key="8">
    <source>
        <dbReference type="EMBL" id="TSC91270.1"/>
    </source>
</evidence>
<dbReference type="Proteomes" id="UP000318296">
    <property type="component" value="Unassembled WGS sequence"/>
</dbReference>
<dbReference type="PANTHER" id="PTHR43584">
    <property type="entry name" value="NUCLEOTIDYL TRANSFERASE"/>
    <property type="match status" value="1"/>
</dbReference>
<evidence type="ECO:0000256" key="6">
    <source>
        <dbReference type="ARBA" id="ARBA00049628"/>
    </source>
</evidence>
<evidence type="ECO:0000256" key="4">
    <source>
        <dbReference type="ARBA" id="ARBA00048247"/>
    </source>
</evidence>
<dbReference type="EMBL" id="VMGH01000044">
    <property type="protein sequence ID" value="TSC91270.1"/>
    <property type="molecule type" value="Genomic_DNA"/>
</dbReference>
<keyword evidence="2" id="KW-0548">Nucleotidyltransferase</keyword>
<evidence type="ECO:0000256" key="3">
    <source>
        <dbReference type="ARBA" id="ARBA00023315"/>
    </source>
</evidence>
<feature type="domain" description="Nucleotidyl transferase" evidence="7">
    <location>
        <begin position="5"/>
        <end position="199"/>
    </location>
</feature>
<dbReference type="InterPro" id="IPR029044">
    <property type="entry name" value="Nucleotide-diphossugar_trans"/>
</dbReference>
<dbReference type="GO" id="GO:0003977">
    <property type="term" value="F:UDP-N-acetylglucosamine diphosphorylase activity"/>
    <property type="evidence" value="ECO:0007669"/>
    <property type="project" value="UniProtKB-EC"/>
</dbReference>
<name>A0A554LEF9_9BACT</name>
<evidence type="ECO:0000256" key="1">
    <source>
        <dbReference type="ARBA" id="ARBA00022679"/>
    </source>
</evidence>
<dbReference type="AlphaFoldDB" id="A0A554LEF9"/>
<accession>A0A554LEF9</accession>
<dbReference type="Pfam" id="PF00483">
    <property type="entry name" value="NTP_transferase"/>
    <property type="match status" value="1"/>
</dbReference>
<proteinExistence type="predicted"/>
<dbReference type="InterPro" id="IPR050065">
    <property type="entry name" value="GlmU-like"/>
</dbReference>
<gene>
    <name evidence="8" type="ORF">CEN92_300</name>
</gene>
<protein>
    <submittedName>
        <fullName evidence="8">Bifunctional UDP-N-acetylglucosamine pyrophosphorylase / Glucosamine-1-phosphate N-acetyltransferase</fullName>
    </submittedName>
</protein>
<comment type="catalytic activity">
    <reaction evidence="4">
        <text>alpha-D-glucosamine 1-phosphate + acetyl-CoA = N-acetyl-alpha-D-glucosamine 1-phosphate + CoA + H(+)</text>
        <dbReference type="Rhea" id="RHEA:13725"/>
        <dbReference type="ChEBI" id="CHEBI:15378"/>
        <dbReference type="ChEBI" id="CHEBI:57287"/>
        <dbReference type="ChEBI" id="CHEBI:57288"/>
        <dbReference type="ChEBI" id="CHEBI:57776"/>
        <dbReference type="ChEBI" id="CHEBI:58516"/>
        <dbReference type="EC" id="2.3.1.157"/>
    </reaction>
</comment>
<sequence length="234" mass="25866">MPDHDLPKVLYPIGGKPMIKYLIKAFKDAGIHSPIIVVGYKKELVMKELGKDYEYAVQEEQLGTGHAVLAARDALAAHSGLTFIAYGDMPFWSAETIEGMINLQELTGVVLVIASAEVGPDYAYGRIVRDQEGRLVKIVEEKDCTKKQLKIKETNGGLYLVDNTWLFESLIKIDNQNAKKEYYLTDLISIAVEGGRGVEAYQVQNPKEAIGVNDEKNVKAAEDALNEFGLSSNE</sequence>
<keyword evidence="1 8" id="KW-0808">Transferase</keyword>
<evidence type="ECO:0000313" key="9">
    <source>
        <dbReference type="Proteomes" id="UP000318296"/>
    </source>
</evidence>